<dbReference type="GO" id="GO:0016405">
    <property type="term" value="F:CoA-ligase activity"/>
    <property type="evidence" value="ECO:0007669"/>
    <property type="project" value="TreeGrafter"/>
</dbReference>
<dbReference type="Pfam" id="PF00501">
    <property type="entry name" value="AMP-binding"/>
    <property type="match status" value="1"/>
</dbReference>
<keyword evidence="4" id="KW-1185">Reference proteome</keyword>
<dbReference type="HOGENOM" id="CLU_000022_17_3_1"/>
<dbReference type="InterPro" id="IPR042099">
    <property type="entry name" value="ANL_N_sf"/>
</dbReference>
<dbReference type="InterPro" id="IPR045851">
    <property type="entry name" value="AMP-bd_C_sf"/>
</dbReference>
<evidence type="ECO:0000259" key="1">
    <source>
        <dbReference type="Pfam" id="PF00501"/>
    </source>
</evidence>
<sequence>MIRSPEELKKYDLSSVRFLYTGAAPMGEETIQDLKKMFPKWNVGQGYGMTETATVVLSTSEHDVLNKSSGSLVPGAKAKVIGFDGKEVTKYDEPGELWIQSPSVTLGYLNNEKATAETFLHDEDGRWIRTGDEVIVTKAPSGNEHIVVVDRIKELIKVKGHQVAPAELEAHLLSHPAVGDCAVIQTPDEQSGEVPKAFVVKAPSYSNKSDQEVAREVMKWVKEHKAPYKWLKGGVEFLDVVPKSPSGKILRRLLRDKEKAAKKAAGAKL</sequence>
<name>R8BKC1_PHAM7</name>
<dbReference type="InterPro" id="IPR025110">
    <property type="entry name" value="AMP-bd_C"/>
</dbReference>
<reference evidence="4" key="1">
    <citation type="journal article" date="2013" name="Genome Announc.">
        <title>Draft genome sequence of the ascomycete Phaeoacremonium aleophilum strain UCR-PA7, a causal agent of the esca disease complex in grapevines.</title>
        <authorList>
            <person name="Blanco-Ulate B."/>
            <person name="Rolshausen P."/>
            <person name="Cantu D."/>
        </authorList>
    </citation>
    <scope>NUCLEOTIDE SEQUENCE [LARGE SCALE GENOMIC DNA]</scope>
    <source>
        <strain evidence="4">UCR-PA7</strain>
    </source>
</reference>
<evidence type="ECO:0000313" key="3">
    <source>
        <dbReference type="EMBL" id="EON99657.1"/>
    </source>
</evidence>
<dbReference type="OrthoDB" id="6509636at2759"/>
<feature type="domain" description="AMP-dependent synthetase/ligase" evidence="1">
    <location>
        <begin position="8"/>
        <end position="109"/>
    </location>
</feature>
<dbReference type="KEGG" id="tmn:UCRPA7_4907"/>
<dbReference type="RefSeq" id="XP_007915649.1">
    <property type="nucleotide sequence ID" value="XM_007917458.1"/>
</dbReference>
<organism evidence="3 4">
    <name type="scientific">Phaeoacremonium minimum (strain UCR-PA7)</name>
    <name type="common">Esca disease fungus</name>
    <name type="synonym">Togninia minima</name>
    <dbReference type="NCBI Taxonomy" id="1286976"/>
    <lineage>
        <taxon>Eukaryota</taxon>
        <taxon>Fungi</taxon>
        <taxon>Dikarya</taxon>
        <taxon>Ascomycota</taxon>
        <taxon>Pezizomycotina</taxon>
        <taxon>Sordariomycetes</taxon>
        <taxon>Sordariomycetidae</taxon>
        <taxon>Togniniales</taxon>
        <taxon>Togniniaceae</taxon>
        <taxon>Phaeoacremonium</taxon>
    </lineage>
</organism>
<feature type="domain" description="AMP-binding enzyme C-terminal" evidence="2">
    <location>
        <begin position="167"/>
        <end position="248"/>
    </location>
</feature>
<protein>
    <submittedName>
        <fullName evidence="3">Putative 4-coumarate-ligase 2 protein</fullName>
    </submittedName>
</protein>
<dbReference type="InterPro" id="IPR000873">
    <property type="entry name" value="AMP-dep_synth/lig_dom"/>
</dbReference>
<dbReference type="AlphaFoldDB" id="R8BKC1"/>
<dbReference type="eggNOG" id="KOG1176">
    <property type="taxonomic scope" value="Eukaryota"/>
</dbReference>
<gene>
    <name evidence="3" type="ORF">UCRPA7_4907</name>
</gene>
<keyword evidence="3" id="KW-0436">Ligase</keyword>
<dbReference type="SUPFAM" id="SSF56801">
    <property type="entry name" value="Acetyl-CoA synthetase-like"/>
    <property type="match status" value="1"/>
</dbReference>
<evidence type="ECO:0000313" key="4">
    <source>
        <dbReference type="Proteomes" id="UP000014074"/>
    </source>
</evidence>
<dbReference type="Gene3D" id="3.30.300.30">
    <property type="match status" value="1"/>
</dbReference>
<dbReference type="Pfam" id="PF13193">
    <property type="entry name" value="AMP-binding_C"/>
    <property type="match status" value="1"/>
</dbReference>
<dbReference type="PANTHER" id="PTHR24096:SF422">
    <property type="entry name" value="BCDNA.GH02901"/>
    <property type="match status" value="1"/>
</dbReference>
<evidence type="ECO:0000259" key="2">
    <source>
        <dbReference type="Pfam" id="PF13193"/>
    </source>
</evidence>
<dbReference type="PANTHER" id="PTHR24096">
    <property type="entry name" value="LONG-CHAIN-FATTY-ACID--COA LIGASE"/>
    <property type="match status" value="1"/>
</dbReference>
<proteinExistence type="predicted"/>
<dbReference type="EMBL" id="KB933141">
    <property type="protein sequence ID" value="EON99657.1"/>
    <property type="molecule type" value="Genomic_DNA"/>
</dbReference>
<dbReference type="Gene3D" id="3.40.50.12780">
    <property type="entry name" value="N-terminal domain of ligase-like"/>
    <property type="match status" value="1"/>
</dbReference>
<accession>R8BKC1</accession>
<dbReference type="Proteomes" id="UP000014074">
    <property type="component" value="Unassembled WGS sequence"/>
</dbReference>
<dbReference type="GeneID" id="19325407"/>